<protein>
    <submittedName>
        <fullName evidence="1">6-bladed beta-propeller</fullName>
    </submittedName>
</protein>
<dbReference type="EMBL" id="JBHUHR010000022">
    <property type="protein sequence ID" value="MFD2034770.1"/>
    <property type="molecule type" value="Genomic_DNA"/>
</dbReference>
<organism evidence="1 2">
    <name type="scientific">Belliella marina</name>
    <dbReference type="NCBI Taxonomy" id="1644146"/>
    <lineage>
        <taxon>Bacteria</taxon>
        <taxon>Pseudomonadati</taxon>
        <taxon>Bacteroidota</taxon>
        <taxon>Cytophagia</taxon>
        <taxon>Cytophagales</taxon>
        <taxon>Cyclobacteriaceae</taxon>
        <taxon>Belliella</taxon>
    </lineage>
</organism>
<dbReference type="Pfam" id="PF17170">
    <property type="entry name" value="DUF5128"/>
    <property type="match status" value="1"/>
</dbReference>
<gene>
    <name evidence="1" type="ORF">ACFSKL_08220</name>
</gene>
<name>A0ABW4VPQ8_9BACT</name>
<proteinExistence type="predicted"/>
<evidence type="ECO:0000313" key="2">
    <source>
        <dbReference type="Proteomes" id="UP001597361"/>
    </source>
</evidence>
<accession>A0ABW4VPQ8</accession>
<comment type="caution">
    <text evidence="1">The sequence shown here is derived from an EMBL/GenBank/DDBJ whole genome shotgun (WGS) entry which is preliminary data.</text>
</comment>
<keyword evidence="2" id="KW-1185">Reference proteome</keyword>
<evidence type="ECO:0000313" key="1">
    <source>
        <dbReference type="EMBL" id="MFD2034770.1"/>
    </source>
</evidence>
<dbReference type="PROSITE" id="PS51257">
    <property type="entry name" value="PROKAR_LIPOPROTEIN"/>
    <property type="match status" value="1"/>
</dbReference>
<reference evidence="2" key="1">
    <citation type="journal article" date="2019" name="Int. J. Syst. Evol. Microbiol.">
        <title>The Global Catalogue of Microorganisms (GCM) 10K type strain sequencing project: providing services to taxonomists for standard genome sequencing and annotation.</title>
        <authorList>
            <consortium name="The Broad Institute Genomics Platform"/>
            <consortium name="The Broad Institute Genome Sequencing Center for Infectious Disease"/>
            <person name="Wu L."/>
            <person name="Ma J."/>
        </authorList>
    </citation>
    <scope>NUCLEOTIDE SEQUENCE [LARGE SCALE GENOMIC DNA]</scope>
    <source>
        <strain evidence="2">CGMCC 1.15180</strain>
    </source>
</reference>
<dbReference type="Proteomes" id="UP001597361">
    <property type="component" value="Unassembled WGS sequence"/>
</dbReference>
<sequence length="404" mass="46998">MKTEIIAGLTLTLLISSCNVSDRKVPELDKDIKRIQIDASAIKDTVDVSDLISKISIVRLEEDGNYMTEAWKVLLSGNHYIVFDRYSCKCIKVFDKGGQLVKNIFATGDGPKEVLNINDCWINEDGLLELYDFRLRKILQLDSDYNPIKAIKCENHLFFNSIYKFDGLYIGYDGYSDLNPQFNNNSYKVARLDENFILKETTFHFDKEFRGTLISSPINPFLKINNEEVRFFQDFDPYVYNVSKSGDFEKKYHLDYFPNPLPENFEEKVIKEHLPVFKSSSSDYDARKSVFKGYNGFRGPWFETMDFVIFTSFDTEYEQFSTLYDKEAGEIIGNGRFLKESKKYNLILPFFHTVDAAENRYVSVLEGYILKLFVEGDSPFDQYLSKEEDLESYYLIEVVLDSPN</sequence>
<dbReference type="RefSeq" id="WP_376885220.1">
    <property type="nucleotide sequence ID" value="NZ_JBHUHR010000022.1"/>
</dbReference>